<dbReference type="Gene3D" id="2.60.450.10">
    <property type="entry name" value="Lipopolysaccharide (LPS) transport protein A like domain"/>
    <property type="match status" value="1"/>
</dbReference>
<proteinExistence type="predicted"/>
<accession>A0A6B2K4Q4</accession>
<comment type="caution">
    <text evidence="4">The sequence shown here is derived from an EMBL/GenBank/DDBJ whole genome shotgun (WGS) entry which is preliminary data.</text>
</comment>
<evidence type="ECO:0000256" key="2">
    <source>
        <dbReference type="SAM" id="SignalP"/>
    </source>
</evidence>
<dbReference type="GO" id="GO:0017089">
    <property type="term" value="F:glycolipid transfer activity"/>
    <property type="evidence" value="ECO:0007669"/>
    <property type="project" value="TreeGrafter"/>
</dbReference>
<organism evidence="4 5">
    <name type="scientific">Pseudoroseicyclus tamaricis</name>
    <dbReference type="NCBI Taxonomy" id="2705421"/>
    <lineage>
        <taxon>Bacteria</taxon>
        <taxon>Pseudomonadati</taxon>
        <taxon>Pseudomonadota</taxon>
        <taxon>Alphaproteobacteria</taxon>
        <taxon>Rhodobacterales</taxon>
        <taxon>Paracoccaceae</taxon>
        <taxon>Pseudoroseicyclus</taxon>
    </lineage>
</organism>
<dbReference type="InterPro" id="IPR005653">
    <property type="entry name" value="OstA-like_N"/>
</dbReference>
<feature type="signal peptide" evidence="2">
    <location>
        <begin position="1"/>
        <end position="20"/>
    </location>
</feature>
<protein>
    <submittedName>
        <fullName evidence="4">Lipopolysaccharide transport periplasmic protein LptA</fullName>
    </submittedName>
</protein>
<dbReference type="RefSeq" id="WP_163896140.1">
    <property type="nucleotide sequence ID" value="NZ_JAAFYS010000004.1"/>
</dbReference>
<sequence>MRSTRLAAILCLALAGPAAAQSSFDLGQIDVDPSAQVEVTADSLEISQEDGTAVFSGNVVVGQGEMRISAGEVRVNYSDETGDITRLDLSGGVTFATPTEAAEAQAAEYDIGSQLLTLTGDVLLQQGQSAIGAERAVIDLGAGTARMEGQVRTVLGQTPGGGE</sequence>
<dbReference type="GO" id="GO:0009279">
    <property type="term" value="C:cell outer membrane"/>
    <property type="evidence" value="ECO:0007669"/>
    <property type="project" value="TreeGrafter"/>
</dbReference>
<evidence type="ECO:0000256" key="1">
    <source>
        <dbReference type="ARBA" id="ARBA00022729"/>
    </source>
</evidence>
<dbReference type="AlphaFoldDB" id="A0A6B2K4Q4"/>
<dbReference type="GO" id="GO:0015920">
    <property type="term" value="P:lipopolysaccharide transport"/>
    <property type="evidence" value="ECO:0007669"/>
    <property type="project" value="TreeGrafter"/>
</dbReference>
<dbReference type="InterPro" id="IPR052037">
    <property type="entry name" value="LPS_export_LptA"/>
</dbReference>
<dbReference type="Proteomes" id="UP000474757">
    <property type="component" value="Unassembled WGS sequence"/>
</dbReference>
<keyword evidence="1 2" id="KW-0732">Signal</keyword>
<evidence type="ECO:0000313" key="4">
    <source>
        <dbReference type="EMBL" id="NDV02842.1"/>
    </source>
</evidence>
<dbReference type="PANTHER" id="PTHR36504">
    <property type="entry name" value="LIPOPOLYSACCHARIDE EXPORT SYSTEM PROTEIN LPTA"/>
    <property type="match status" value="1"/>
</dbReference>
<feature type="chain" id="PRO_5025655423" evidence="2">
    <location>
        <begin position="21"/>
        <end position="163"/>
    </location>
</feature>
<name>A0A6B2K4Q4_9RHOB</name>
<evidence type="ECO:0000259" key="3">
    <source>
        <dbReference type="Pfam" id="PF03968"/>
    </source>
</evidence>
<gene>
    <name evidence="4" type="ORF">GZA08_17905</name>
</gene>
<dbReference type="EMBL" id="JAAGAB010000004">
    <property type="protein sequence ID" value="NDV02842.1"/>
    <property type="molecule type" value="Genomic_DNA"/>
</dbReference>
<feature type="domain" description="Organic solvent tolerance-like N-terminal" evidence="3">
    <location>
        <begin position="38"/>
        <end position="140"/>
    </location>
</feature>
<evidence type="ECO:0000313" key="5">
    <source>
        <dbReference type="Proteomes" id="UP000474757"/>
    </source>
</evidence>
<reference evidence="4 5" key="1">
    <citation type="submission" date="2020-02" db="EMBL/GenBank/DDBJ databases">
        <title>Pseudoroseicyclus tamarix, sp. nov., isolated from offshore sediment of a Tamarix chinensis forest.</title>
        <authorList>
            <person name="Gai Y."/>
        </authorList>
    </citation>
    <scope>NUCLEOTIDE SEQUENCE [LARGE SCALE GENOMIC DNA]</scope>
    <source>
        <strain evidence="4 5">CLL3-39</strain>
    </source>
</reference>
<dbReference type="GO" id="GO:0030288">
    <property type="term" value="C:outer membrane-bounded periplasmic space"/>
    <property type="evidence" value="ECO:0007669"/>
    <property type="project" value="TreeGrafter"/>
</dbReference>
<dbReference type="Pfam" id="PF03968">
    <property type="entry name" value="LptD_N"/>
    <property type="match status" value="1"/>
</dbReference>
<keyword evidence="5" id="KW-1185">Reference proteome</keyword>
<dbReference type="PANTHER" id="PTHR36504:SF1">
    <property type="entry name" value="LIPOPOLYSACCHARIDE EXPORT SYSTEM PROTEIN LPTA"/>
    <property type="match status" value="1"/>
</dbReference>